<evidence type="ECO:0000256" key="3">
    <source>
        <dbReference type="SAM" id="Coils"/>
    </source>
</evidence>
<reference evidence="6 7" key="1">
    <citation type="journal article" date="2019" name="Sci. Rep.">
        <title>Nanopore sequencing improves the draft genome of the human pathogenic amoeba Naegleria fowleri.</title>
        <authorList>
            <person name="Liechti N."/>
            <person name="Schurch N."/>
            <person name="Bruggmann R."/>
            <person name="Wittwer M."/>
        </authorList>
    </citation>
    <scope>NUCLEOTIDE SEQUENCE [LARGE SCALE GENOMIC DNA]</scope>
    <source>
        <strain evidence="6 7">ATCC 30894</strain>
    </source>
</reference>
<dbReference type="RefSeq" id="XP_044558168.1">
    <property type="nucleotide sequence ID" value="XM_044711982.1"/>
</dbReference>
<dbReference type="EMBL" id="VFQX01000060">
    <property type="protein sequence ID" value="KAF0973455.1"/>
    <property type="molecule type" value="Genomic_DNA"/>
</dbReference>
<dbReference type="VEuPathDB" id="AmoebaDB:NF0003830"/>
<feature type="region of interest" description="Disordered" evidence="4">
    <location>
        <begin position="1167"/>
        <end position="1206"/>
    </location>
</feature>
<evidence type="ECO:0000313" key="6">
    <source>
        <dbReference type="EMBL" id="KAF0973455.1"/>
    </source>
</evidence>
<keyword evidence="1" id="KW-0479">Metal-binding</keyword>
<feature type="region of interest" description="Disordered" evidence="4">
    <location>
        <begin position="262"/>
        <end position="293"/>
    </location>
</feature>
<dbReference type="GeneID" id="68115377"/>
<evidence type="ECO:0000259" key="5">
    <source>
        <dbReference type="PROSITE" id="PS50003"/>
    </source>
</evidence>
<feature type="compositionally biased region" description="Acidic residues" evidence="4">
    <location>
        <begin position="1128"/>
        <end position="1139"/>
    </location>
</feature>
<sequence length="1206" mass="138170">MSSRPSLPAVNRNGGGSGGHNKPSFDAKKNTAATSMTHPMMADSSMGLLTSNHMINMMTSINSFSSSSSSSSSSNHTQVFKQGYLSKKPLKAISSKSNFKYRFKGWKKRWFVLSRTCLYYYKDAAAAAAAQIQMQNLKQVVNNNNKHSNDLSNTLQFGQLSDKYQPLGIISLMEDIKIEKDDLESSECGMFVFKIRTPYAIHLLAASTELERKEWIDCIVGITGAIQMTKLVQYVTKLQVTIIEAKLNDELVRELNLLESGSSGNGNGSNSSGSSSGNSNSHELEPAQNSNNQVLKQLSTTSTTPTLRKSDVIENSHYQVSCKVKSNFQEFSTISQSKTITPIWNETFVLDMPRFPMEIFLILELTETKEIKVTNLLSNQQHKKLTQFTQYSRNGIVKMTILEPDLVESVQSQQQSNDLVNLSYFQLTNQNNSKSTFEVSFEKWFNAILEQEDDFQLVKKKSQFVVDEEDDEDDQDQEMNNSKKNSSSSSSSLHHNDLMNELYEPAISQHKRKKTSLGKIYARVEYIFEDMQGFPLSYQSIQNQIKEAMRMQNELMNKILNGSQTKKENTSQKKLLGLYQDHFVEEEEGSQSLLNKKNSSSSQSQQQQQQGSSSSVDALLNEQKKKHRRQLITRRYKQELDRVMSDRNAELLKRAQESQKTTLEMLQETIQDRKRQYENIENEYQRKEFEQQKKLQLKLKREEEQRLKEINKTLKQKEYEKKKQLSIQTNREKLLDERNRIIEILKFKAEKSKHFEKLHNALKQEEERATQELVSTIEKKEREFKLKAQRRIQENEERMLRELNEKIKREEEFKAKKLRSEIAQLEKDMSKKLKELQERELQTKQMEEHQKQEYKRKIKELQKKVKEEELNMLLRMQERLQNETAERQHEIANEIDQFIKAQQENYEKQLKAFSGAGSATTPTPTTAVKSGANLLTDFSSLATISKPSSTQLKLQATFQVKTSDSIPFKPIGIDIWKCGGFLHFYFIVELKRGTLKAPSKKNANTITFKNNPEEYLKMNPHVPPPPGYIPPPPPVTPSTPIVNTGGIFKMNITRKDPSSGSSLDQFEKEKSSGGVIDLKDILAQKSKLKATTPPAANSNKTTESSTPIGMSNTLFSSLQMRRKHMAVDSDEEEEEEEDTQKEAIKHTNPMMAMLLSRIERLKREQKEMLDEEAWEEEFGNSTPNAMKSGGGGASDTVDSSSEDSDW</sequence>
<accession>A0A6A5BHE2</accession>
<keyword evidence="7" id="KW-1185">Reference proteome</keyword>
<gene>
    <name evidence="6" type="ORF">FDP41_008159</name>
</gene>
<feature type="compositionally biased region" description="Low complexity" evidence="4">
    <location>
        <begin position="478"/>
        <end position="492"/>
    </location>
</feature>
<feature type="compositionally biased region" description="Low complexity" evidence="4">
    <location>
        <begin position="268"/>
        <end position="281"/>
    </location>
</feature>
<dbReference type="SMART" id="SM00233">
    <property type="entry name" value="PH"/>
    <property type="match status" value="1"/>
</dbReference>
<dbReference type="VEuPathDB" id="AmoebaDB:NfTy_091690"/>
<dbReference type="GO" id="GO:0046872">
    <property type="term" value="F:metal ion binding"/>
    <property type="evidence" value="ECO:0007669"/>
    <property type="project" value="UniProtKB-KW"/>
</dbReference>
<feature type="compositionally biased region" description="Low complexity" evidence="4">
    <location>
        <begin position="590"/>
        <end position="615"/>
    </location>
</feature>
<evidence type="ECO:0000313" key="7">
    <source>
        <dbReference type="Proteomes" id="UP000444721"/>
    </source>
</evidence>
<dbReference type="SUPFAM" id="SSF50729">
    <property type="entry name" value="PH domain-like"/>
    <property type="match status" value="1"/>
</dbReference>
<feature type="region of interest" description="Disordered" evidence="4">
    <location>
        <begin position="1"/>
        <end position="27"/>
    </location>
</feature>
<dbReference type="InterPro" id="IPR011993">
    <property type="entry name" value="PH-like_dom_sf"/>
</dbReference>
<feature type="region of interest" description="Disordered" evidence="4">
    <location>
        <begin position="1088"/>
        <end position="1142"/>
    </location>
</feature>
<dbReference type="CDD" id="cd00821">
    <property type="entry name" value="PH"/>
    <property type="match status" value="1"/>
</dbReference>
<dbReference type="InterPro" id="IPR001849">
    <property type="entry name" value="PH_domain"/>
</dbReference>
<dbReference type="VEuPathDB" id="AmoebaDB:FDP41_008159"/>
<evidence type="ECO:0000256" key="2">
    <source>
        <dbReference type="ARBA" id="ARBA00022833"/>
    </source>
</evidence>
<dbReference type="PANTHER" id="PTHR23180">
    <property type="entry name" value="CENTAURIN/ARF"/>
    <property type="match status" value="1"/>
</dbReference>
<feature type="coiled-coil region" evidence="3">
    <location>
        <begin position="663"/>
        <end position="720"/>
    </location>
</feature>
<feature type="region of interest" description="Disordered" evidence="4">
    <location>
        <begin position="466"/>
        <end position="494"/>
    </location>
</feature>
<dbReference type="Proteomes" id="UP000444721">
    <property type="component" value="Unassembled WGS sequence"/>
</dbReference>
<dbReference type="PROSITE" id="PS50003">
    <property type="entry name" value="PH_DOMAIN"/>
    <property type="match status" value="1"/>
</dbReference>
<feature type="region of interest" description="Disordered" evidence="4">
    <location>
        <begin position="587"/>
        <end position="617"/>
    </location>
</feature>
<keyword evidence="2" id="KW-0862">Zinc</keyword>
<proteinExistence type="predicted"/>
<dbReference type="Pfam" id="PF00169">
    <property type="entry name" value="PH"/>
    <property type="match status" value="1"/>
</dbReference>
<dbReference type="PANTHER" id="PTHR23180:SF160">
    <property type="entry name" value="ADP-RIBOSYLATION FACTOR GTPASE-ACTIVATING PROTEIN EFFECTOR PROTEIN 1"/>
    <property type="match status" value="1"/>
</dbReference>
<dbReference type="VEuPathDB" id="AmoebaDB:NF0003840"/>
<feature type="compositionally biased region" description="Polar residues" evidence="4">
    <location>
        <begin position="1094"/>
        <end position="1119"/>
    </location>
</feature>
<dbReference type="AlphaFoldDB" id="A0A6A5BHE2"/>
<keyword evidence="3" id="KW-0175">Coiled coil</keyword>
<dbReference type="OrthoDB" id="43122at2759"/>
<name>A0A6A5BHE2_NAEFO</name>
<comment type="caution">
    <text evidence="6">The sequence shown here is derived from an EMBL/GenBank/DDBJ whole genome shotgun (WGS) entry which is preliminary data.</text>
</comment>
<feature type="domain" description="PH" evidence="5">
    <location>
        <begin position="78"/>
        <end position="224"/>
    </location>
</feature>
<evidence type="ECO:0000256" key="1">
    <source>
        <dbReference type="ARBA" id="ARBA00022723"/>
    </source>
</evidence>
<dbReference type="Gene3D" id="2.30.29.30">
    <property type="entry name" value="Pleckstrin-homology domain (PH domain)/Phosphotyrosine-binding domain (PTB)"/>
    <property type="match status" value="1"/>
</dbReference>
<feature type="compositionally biased region" description="Acidic residues" evidence="4">
    <location>
        <begin position="466"/>
        <end position="477"/>
    </location>
</feature>
<feature type="coiled-coil region" evidence="3">
    <location>
        <begin position="748"/>
        <end position="886"/>
    </location>
</feature>
<dbReference type="GO" id="GO:0005096">
    <property type="term" value="F:GTPase activator activity"/>
    <property type="evidence" value="ECO:0007669"/>
    <property type="project" value="InterPro"/>
</dbReference>
<feature type="compositionally biased region" description="Acidic residues" evidence="4">
    <location>
        <begin position="1169"/>
        <end position="1178"/>
    </location>
</feature>
<protein>
    <recommendedName>
        <fullName evidence="5">PH domain-containing protein</fullName>
    </recommendedName>
</protein>
<evidence type="ECO:0000256" key="4">
    <source>
        <dbReference type="SAM" id="MobiDB-lite"/>
    </source>
</evidence>
<organism evidence="6 7">
    <name type="scientific">Naegleria fowleri</name>
    <name type="common">Brain eating amoeba</name>
    <dbReference type="NCBI Taxonomy" id="5763"/>
    <lineage>
        <taxon>Eukaryota</taxon>
        <taxon>Discoba</taxon>
        <taxon>Heterolobosea</taxon>
        <taxon>Tetramitia</taxon>
        <taxon>Eutetramitia</taxon>
        <taxon>Vahlkampfiidae</taxon>
        <taxon>Naegleria</taxon>
    </lineage>
</organism>
<dbReference type="InterPro" id="IPR045258">
    <property type="entry name" value="ACAP1/2/3-like"/>
</dbReference>